<accession>A0A9X2AXT4</accession>
<keyword evidence="2" id="KW-1185">Reference proteome</keyword>
<sequence>MSEISPEQVLSQLKKNASSRVQNSLDAVFNICKEQQERGLSDFSYSTIARLGKGRGVPAAQSIRNKTGEPYRTLIASFSDSVPSQPKTNQANNKGKMYAWIDELDDPVVKLQANILYSQKKEAERMLNEVVPISQVIEVFEIFDNVDVSAASIKLTDLERNALEFLFSPEFLRRNKLELGRNGSIVSSETQKSFFPVATLDAIKKALQNL</sequence>
<dbReference type="Proteomes" id="UP001139488">
    <property type="component" value="Unassembled WGS sequence"/>
</dbReference>
<comment type="caution">
    <text evidence="1">The sequence shown here is derived from an EMBL/GenBank/DDBJ whole genome shotgun (WGS) entry which is preliminary data.</text>
</comment>
<evidence type="ECO:0000313" key="1">
    <source>
        <dbReference type="EMBL" id="MCJ2378776.1"/>
    </source>
</evidence>
<protein>
    <submittedName>
        <fullName evidence="1">Uncharacterized protein</fullName>
    </submittedName>
</protein>
<evidence type="ECO:0000313" key="2">
    <source>
        <dbReference type="Proteomes" id="UP001139488"/>
    </source>
</evidence>
<organism evidence="1 2">
    <name type="scientific">Vibrio gelatinilyticus</name>
    <dbReference type="NCBI Taxonomy" id="2893468"/>
    <lineage>
        <taxon>Bacteria</taxon>
        <taxon>Pseudomonadati</taxon>
        <taxon>Pseudomonadota</taxon>
        <taxon>Gammaproteobacteria</taxon>
        <taxon>Vibrionales</taxon>
        <taxon>Vibrionaceae</taxon>
        <taxon>Vibrio</taxon>
    </lineage>
</organism>
<reference evidence="1" key="1">
    <citation type="submission" date="2021-11" db="EMBL/GenBank/DDBJ databases">
        <title>Vibrio ZSDE26 sp. nov. and Vibrio ZSDZ34 sp. nov., isolated from coastal seawater in Qingdao.</title>
        <authorList>
            <person name="Zhang P."/>
        </authorList>
    </citation>
    <scope>NUCLEOTIDE SEQUENCE</scope>
    <source>
        <strain evidence="1">ZSDZ34</strain>
    </source>
</reference>
<dbReference type="EMBL" id="JAJNNZ010000022">
    <property type="protein sequence ID" value="MCJ2378776.1"/>
    <property type="molecule type" value="Genomic_DNA"/>
</dbReference>
<dbReference type="AlphaFoldDB" id="A0A9X2AXT4"/>
<gene>
    <name evidence="1" type="ORF">LNL84_18360</name>
</gene>
<dbReference type="RefSeq" id="WP_244359192.1">
    <property type="nucleotide sequence ID" value="NZ_JAJNNZ010000022.1"/>
</dbReference>
<proteinExistence type="predicted"/>
<dbReference type="NCBIfam" id="NF040692">
    <property type="entry name" value="recomb_assoc"/>
    <property type="match status" value="1"/>
</dbReference>
<name>A0A9X2AXT4_9VIBR</name>
<dbReference type="InterPro" id="IPR048061">
    <property type="entry name" value="GmtX-like"/>
</dbReference>